<sequence length="258" mass="28432">MMAALHGELDPFPLTHPEVGDRDAYILFHNRSSAMTWLVESLPGASPGLWSMNDADQDSEADIRRGATRRLWFQVHLEGAIEDDRPLPLQPFLSCIGDVAARLGTLDLHAVQILVPLHSRIATGRPQAERHPVGALIDAAGWFGDTDPRLARRIQVTLDTGQDPAMVPAAPHIPPWIRRWKQAVFRCDPATHQDDAADALSPKLPDHLWRGPGHHRTTLEGTLCEWSVDAVGWLAALAAEAAWQNGVRTPLMLTVRAL</sequence>
<dbReference type="AlphaFoldDB" id="A0A0C2FC61"/>
<comment type="caution">
    <text evidence="1">The sequence shown here is derived from an EMBL/GenBank/DDBJ whole genome shotgun (WGS) entry which is preliminary data.</text>
</comment>
<proteinExistence type="predicted"/>
<name>A0A0C2FC61_9ACTN</name>
<dbReference type="Proteomes" id="UP000031675">
    <property type="component" value="Unassembled WGS sequence"/>
</dbReference>
<reference evidence="2" key="1">
    <citation type="journal article" date="2015" name="Chem. Biol.">
        <title>Structure, bioactivity, and resistance mechanism of streptomonomicin, an unusual lasso Peptide from an understudied halophilic actinomycete.</title>
        <authorList>
            <person name="Metelev M."/>
            <person name="Tietz J.I."/>
            <person name="Melby J.O."/>
            <person name="Blair P.M."/>
            <person name="Zhu L."/>
            <person name="Livnat I."/>
            <person name="Severinov K."/>
            <person name="Mitchell D.A."/>
        </authorList>
    </citation>
    <scope>NUCLEOTIDE SEQUENCE [LARGE SCALE GENOMIC DNA]</scope>
    <source>
        <strain evidence="2">YIM 90003</strain>
    </source>
</reference>
<protein>
    <submittedName>
        <fullName evidence="1">Uncharacterized protein</fullName>
    </submittedName>
</protein>
<keyword evidence="2" id="KW-1185">Reference proteome</keyword>
<dbReference type="STRING" id="183763.LP52_23275"/>
<dbReference type="EMBL" id="JROO01000050">
    <property type="protein sequence ID" value="KIH96744.1"/>
    <property type="molecule type" value="Genomic_DNA"/>
</dbReference>
<gene>
    <name evidence="1" type="ORF">LP52_23275</name>
</gene>
<organism evidence="1 2">
    <name type="scientific">Streptomonospora alba</name>
    <dbReference type="NCBI Taxonomy" id="183763"/>
    <lineage>
        <taxon>Bacteria</taxon>
        <taxon>Bacillati</taxon>
        <taxon>Actinomycetota</taxon>
        <taxon>Actinomycetes</taxon>
        <taxon>Streptosporangiales</taxon>
        <taxon>Nocardiopsidaceae</taxon>
        <taxon>Streptomonospora</taxon>
    </lineage>
</organism>
<evidence type="ECO:0000313" key="1">
    <source>
        <dbReference type="EMBL" id="KIH96744.1"/>
    </source>
</evidence>
<accession>A0A0C2FC61</accession>
<evidence type="ECO:0000313" key="2">
    <source>
        <dbReference type="Proteomes" id="UP000031675"/>
    </source>
</evidence>